<feature type="region of interest" description="Disordered" evidence="1">
    <location>
        <begin position="489"/>
        <end position="528"/>
    </location>
</feature>
<name>A0ABN9MCC9_9NEOB</name>
<gene>
    <name evidence="2" type="ORF">RIMI_LOCUS18998362</name>
</gene>
<feature type="compositionally biased region" description="Acidic residues" evidence="1">
    <location>
        <begin position="406"/>
        <end position="430"/>
    </location>
</feature>
<dbReference type="Pfam" id="PF15996">
    <property type="entry name" value="PNISR"/>
    <property type="match status" value="1"/>
</dbReference>
<dbReference type="PANTHER" id="PTHR31518">
    <property type="entry name" value="ARGININE/SERINE-RICH PROTEIN PNISR"/>
    <property type="match status" value="1"/>
</dbReference>
<feature type="compositionally biased region" description="Basic and acidic residues" evidence="1">
    <location>
        <begin position="447"/>
        <end position="461"/>
    </location>
</feature>
<protein>
    <submittedName>
        <fullName evidence="2">Uncharacterized protein</fullName>
    </submittedName>
</protein>
<dbReference type="InterPro" id="IPR031937">
    <property type="entry name" value="PNISR"/>
</dbReference>
<feature type="compositionally biased region" description="Pro residues" evidence="1">
    <location>
        <begin position="214"/>
        <end position="229"/>
    </location>
</feature>
<dbReference type="Proteomes" id="UP001176940">
    <property type="component" value="Unassembled WGS sequence"/>
</dbReference>
<sequence length="579" mass="65594">MEERASADAPSPIIPRSALALTLRVRHDIISSRTCCVTGQTAAAETGARSSAGHKAVICELRGRHVGSRRTALATMAIKSATMDGILSAPARPKINIGLLSAALHLVTRCLPWLPGDFGIVEDSFNDAEVVPRIVGRWRELYIDWAALAQAWIAQRETTGQGAAEQQPVMPNGQDLPPVPQIDPAPNNHNFQGDPNFNQMWQPEWGGMHHQPPPHHPPPEQPWIPPAPGPMDIVPPSEDSNSQDSGDFTNDNRHMFNQNNHGFSGPPENFPMAPVNQYDYQHGSGGYGPPQGNFHPPYWQQGPPGPPGPPEHSTNKRERPPFRERQRSPIPIPPKQEPLQIDAVKRRTLPAWIREGLEKMEREKQKKLERERMEQQRSQMKKEIKEQETEEEGDGPRLPQKSKFDSDEEEEDDDDDDNDDEEDEEDDEHEEDKVSPKPSRSPSPPTQEEHSEPEITEEERAFQMMVMTKTLLTEILLDVTNEEIYNVARETHRKATKGGLGGYGSAESEDERSDRGSESSDTDEEELRHRIRQKIDAFKRKEREQQILERQLEGKTVRRFPWLRSNPTHEWFQDALQLA</sequence>
<dbReference type="EMBL" id="CAUEEQ010059481">
    <property type="protein sequence ID" value="CAJ0964220.1"/>
    <property type="molecule type" value="Genomic_DNA"/>
</dbReference>
<evidence type="ECO:0000256" key="1">
    <source>
        <dbReference type="SAM" id="MobiDB-lite"/>
    </source>
</evidence>
<comment type="caution">
    <text evidence="2">The sequence shown here is derived from an EMBL/GenBank/DDBJ whole genome shotgun (WGS) entry which is preliminary data.</text>
</comment>
<proteinExistence type="predicted"/>
<organism evidence="2 3">
    <name type="scientific">Ranitomeya imitator</name>
    <name type="common">mimic poison frog</name>
    <dbReference type="NCBI Taxonomy" id="111125"/>
    <lineage>
        <taxon>Eukaryota</taxon>
        <taxon>Metazoa</taxon>
        <taxon>Chordata</taxon>
        <taxon>Craniata</taxon>
        <taxon>Vertebrata</taxon>
        <taxon>Euteleostomi</taxon>
        <taxon>Amphibia</taxon>
        <taxon>Batrachia</taxon>
        <taxon>Anura</taxon>
        <taxon>Neobatrachia</taxon>
        <taxon>Hyloidea</taxon>
        <taxon>Dendrobatidae</taxon>
        <taxon>Dendrobatinae</taxon>
        <taxon>Ranitomeya</taxon>
    </lineage>
</organism>
<keyword evidence="3" id="KW-1185">Reference proteome</keyword>
<accession>A0ABN9MCC9</accession>
<feature type="region of interest" description="Disordered" evidence="1">
    <location>
        <begin position="205"/>
        <end position="462"/>
    </location>
</feature>
<evidence type="ECO:0000313" key="3">
    <source>
        <dbReference type="Proteomes" id="UP001176940"/>
    </source>
</evidence>
<feature type="compositionally biased region" description="Basic and acidic residues" evidence="1">
    <location>
        <begin position="355"/>
        <end position="387"/>
    </location>
</feature>
<feature type="compositionally biased region" description="Polar residues" evidence="1">
    <location>
        <begin position="238"/>
        <end position="262"/>
    </location>
</feature>
<reference evidence="2" key="1">
    <citation type="submission" date="2023-07" db="EMBL/GenBank/DDBJ databases">
        <authorList>
            <person name="Stuckert A."/>
        </authorList>
    </citation>
    <scope>NUCLEOTIDE SEQUENCE</scope>
</reference>
<evidence type="ECO:0000313" key="2">
    <source>
        <dbReference type="EMBL" id="CAJ0964220.1"/>
    </source>
</evidence>
<feature type="compositionally biased region" description="Basic and acidic residues" evidence="1">
    <location>
        <begin position="313"/>
        <end position="327"/>
    </location>
</feature>